<keyword evidence="2" id="KW-1185">Reference proteome</keyword>
<dbReference type="Gramene" id="PHT83660">
    <property type="protein sequence ID" value="PHT83660"/>
    <property type="gene ID" value="T459_12103"/>
</dbReference>
<dbReference type="Proteomes" id="UP000222542">
    <property type="component" value="Unassembled WGS sequence"/>
</dbReference>
<reference evidence="1 2" key="1">
    <citation type="journal article" date="2014" name="Nat. Genet.">
        <title>Genome sequence of the hot pepper provides insights into the evolution of pungency in Capsicum species.</title>
        <authorList>
            <person name="Kim S."/>
            <person name="Park M."/>
            <person name="Yeom S.I."/>
            <person name="Kim Y.M."/>
            <person name="Lee J.M."/>
            <person name="Lee H.A."/>
            <person name="Seo E."/>
            <person name="Choi J."/>
            <person name="Cheong K."/>
            <person name="Kim K.T."/>
            <person name="Jung K."/>
            <person name="Lee G.W."/>
            <person name="Oh S.K."/>
            <person name="Bae C."/>
            <person name="Kim S.B."/>
            <person name="Lee H.Y."/>
            <person name="Kim S.Y."/>
            <person name="Kim M.S."/>
            <person name="Kang B.C."/>
            <person name="Jo Y.D."/>
            <person name="Yang H.B."/>
            <person name="Jeong H.J."/>
            <person name="Kang W.H."/>
            <person name="Kwon J.K."/>
            <person name="Shin C."/>
            <person name="Lim J.Y."/>
            <person name="Park J.H."/>
            <person name="Huh J.H."/>
            <person name="Kim J.S."/>
            <person name="Kim B.D."/>
            <person name="Cohen O."/>
            <person name="Paran I."/>
            <person name="Suh M.C."/>
            <person name="Lee S.B."/>
            <person name="Kim Y.K."/>
            <person name="Shin Y."/>
            <person name="Noh S.J."/>
            <person name="Park J."/>
            <person name="Seo Y.S."/>
            <person name="Kwon S.Y."/>
            <person name="Kim H.A."/>
            <person name="Park J.M."/>
            <person name="Kim H.J."/>
            <person name="Choi S.B."/>
            <person name="Bosland P.W."/>
            <person name="Reeves G."/>
            <person name="Jo S.H."/>
            <person name="Lee B.W."/>
            <person name="Cho H.T."/>
            <person name="Choi H.S."/>
            <person name="Lee M.S."/>
            <person name="Yu Y."/>
            <person name="Do Choi Y."/>
            <person name="Park B.S."/>
            <person name="van Deynze A."/>
            <person name="Ashrafi H."/>
            <person name="Hill T."/>
            <person name="Kim W.T."/>
            <person name="Pai H.S."/>
            <person name="Ahn H.K."/>
            <person name="Yeam I."/>
            <person name="Giovannoni J.J."/>
            <person name="Rose J.K."/>
            <person name="Sorensen I."/>
            <person name="Lee S.J."/>
            <person name="Kim R.W."/>
            <person name="Choi I.Y."/>
            <person name="Choi B.S."/>
            <person name="Lim J.S."/>
            <person name="Lee Y.H."/>
            <person name="Choi D."/>
        </authorList>
    </citation>
    <scope>NUCLEOTIDE SEQUENCE [LARGE SCALE GENOMIC DNA]</scope>
    <source>
        <strain evidence="2">cv. CM334</strain>
    </source>
</reference>
<dbReference type="STRING" id="4072.A0A2G2ZNU2"/>
<dbReference type="AlphaFoldDB" id="A0A2G2ZNU2"/>
<evidence type="ECO:0000313" key="1">
    <source>
        <dbReference type="EMBL" id="PHT83660.1"/>
    </source>
</evidence>
<name>A0A2G2ZNU2_CAPAN</name>
<sequence>MGEEISDRLQKVILTKEEDVVAIELPDIQSSMKDCEVWNIRLHWMSMEVGYKIGQAVGGTADVVIPQNGRKEGQYMSIKVMMNIHKPLPRGKLIKLGPETIWVDIRYENGMLGHNDKACVQREKDL</sequence>
<evidence type="ECO:0000313" key="2">
    <source>
        <dbReference type="Proteomes" id="UP000222542"/>
    </source>
</evidence>
<reference evidence="1 2" key="2">
    <citation type="journal article" date="2017" name="Genome Biol.">
        <title>New reference genome sequences of hot pepper reveal the massive evolution of plant disease-resistance genes by retroduplication.</title>
        <authorList>
            <person name="Kim S."/>
            <person name="Park J."/>
            <person name="Yeom S.I."/>
            <person name="Kim Y.M."/>
            <person name="Seo E."/>
            <person name="Kim K.T."/>
            <person name="Kim M.S."/>
            <person name="Lee J.M."/>
            <person name="Cheong K."/>
            <person name="Shin H.S."/>
            <person name="Kim S.B."/>
            <person name="Han K."/>
            <person name="Lee J."/>
            <person name="Park M."/>
            <person name="Lee H.A."/>
            <person name="Lee H.Y."/>
            <person name="Lee Y."/>
            <person name="Oh S."/>
            <person name="Lee J.H."/>
            <person name="Choi E."/>
            <person name="Choi E."/>
            <person name="Lee S.E."/>
            <person name="Jeon J."/>
            <person name="Kim H."/>
            <person name="Choi G."/>
            <person name="Song H."/>
            <person name="Lee J."/>
            <person name="Lee S.C."/>
            <person name="Kwon J.K."/>
            <person name="Lee H.Y."/>
            <person name="Koo N."/>
            <person name="Hong Y."/>
            <person name="Kim R.W."/>
            <person name="Kang W.H."/>
            <person name="Huh J.H."/>
            <person name="Kang B.C."/>
            <person name="Yang T.J."/>
            <person name="Lee Y.H."/>
            <person name="Bennetzen J.L."/>
            <person name="Choi D."/>
        </authorList>
    </citation>
    <scope>NUCLEOTIDE SEQUENCE [LARGE SCALE GENOMIC DNA]</scope>
    <source>
        <strain evidence="2">cv. CM334</strain>
    </source>
</reference>
<accession>A0A2G2ZNU2</accession>
<comment type="caution">
    <text evidence="1">The sequence shown here is derived from an EMBL/GenBank/DDBJ whole genome shotgun (WGS) entry which is preliminary data.</text>
</comment>
<proteinExistence type="predicted"/>
<organism evidence="1 2">
    <name type="scientific">Capsicum annuum</name>
    <name type="common">Capsicum pepper</name>
    <dbReference type="NCBI Taxonomy" id="4072"/>
    <lineage>
        <taxon>Eukaryota</taxon>
        <taxon>Viridiplantae</taxon>
        <taxon>Streptophyta</taxon>
        <taxon>Embryophyta</taxon>
        <taxon>Tracheophyta</taxon>
        <taxon>Spermatophyta</taxon>
        <taxon>Magnoliopsida</taxon>
        <taxon>eudicotyledons</taxon>
        <taxon>Gunneridae</taxon>
        <taxon>Pentapetalae</taxon>
        <taxon>asterids</taxon>
        <taxon>lamiids</taxon>
        <taxon>Solanales</taxon>
        <taxon>Solanaceae</taxon>
        <taxon>Solanoideae</taxon>
        <taxon>Capsiceae</taxon>
        <taxon>Capsicum</taxon>
    </lineage>
</organism>
<gene>
    <name evidence="1" type="ORF">T459_12103</name>
</gene>
<protein>
    <submittedName>
        <fullName evidence="1">Uncharacterized protein</fullName>
    </submittedName>
</protein>
<dbReference type="EMBL" id="AYRZ02000004">
    <property type="protein sequence ID" value="PHT83660.1"/>
    <property type="molecule type" value="Genomic_DNA"/>
</dbReference>